<evidence type="ECO:0000256" key="1">
    <source>
        <dbReference type="SAM" id="SignalP"/>
    </source>
</evidence>
<dbReference type="AlphaFoldDB" id="A0A1L7WKU9"/>
<reference evidence="2 3" key="1">
    <citation type="submission" date="2016-03" db="EMBL/GenBank/DDBJ databases">
        <authorList>
            <person name="Ploux O."/>
        </authorList>
    </citation>
    <scope>NUCLEOTIDE SEQUENCE [LARGE SCALE GENOMIC DNA]</scope>
    <source>
        <strain evidence="2 3">UAMH 11012</strain>
    </source>
</reference>
<evidence type="ECO:0000313" key="2">
    <source>
        <dbReference type="EMBL" id="CZR53399.1"/>
    </source>
</evidence>
<proteinExistence type="predicted"/>
<protein>
    <submittedName>
        <fullName evidence="2">Uncharacterized protein</fullName>
    </submittedName>
</protein>
<feature type="chain" id="PRO_5012950689" evidence="1">
    <location>
        <begin position="22"/>
        <end position="227"/>
    </location>
</feature>
<dbReference type="EMBL" id="FJOG01000003">
    <property type="protein sequence ID" value="CZR53399.1"/>
    <property type="molecule type" value="Genomic_DNA"/>
</dbReference>
<accession>A0A1L7WKU9</accession>
<name>A0A1L7WKU9_9HELO</name>
<feature type="signal peptide" evidence="1">
    <location>
        <begin position="1"/>
        <end position="21"/>
    </location>
</feature>
<keyword evidence="1" id="KW-0732">Signal</keyword>
<gene>
    <name evidence="2" type="ORF">PAC_03277</name>
</gene>
<dbReference type="STRING" id="576137.A0A1L7WKU9"/>
<dbReference type="Proteomes" id="UP000184330">
    <property type="component" value="Unassembled WGS sequence"/>
</dbReference>
<evidence type="ECO:0000313" key="3">
    <source>
        <dbReference type="Proteomes" id="UP000184330"/>
    </source>
</evidence>
<sequence>MKHIQNILALLLLSFPLPSLGQNPPQYVLFFSAGAPITYFQNTLQIPTSHQSPNLIAIWSGLQPASNAFVYQTVIEGLNGAWWNAPQVCCTPQEYYGPNIQLLPGDSLKSVFELRSDGQVTDTWEYSSSGQENPFSGSAVLDPHKYQDGADLINALFSIEPQTPYSEWDFGNVLFKDIVITAQTTSTAWCTPKFGRGGFTVTYTKPVHSVSEGTSTCSFGQIELVKT</sequence>
<dbReference type="OrthoDB" id="3524163at2759"/>
<organism evidence="2 3">
    <name type="scientific">Phialocephala subalpina</name>
    <dbReference type="NCBI Taxonomy" id="576137"/>
    <lineage>
        <taxon>Eukaryota</taxon>
        <taxon>Fungi</taxon>
        <taxon>Dikarya</taxon>
        <taxon>Ascomycota</taxon>
        <taxon>Pezizomycotina</taxon>
        <taxon>Leotiomycetes</taxon>
        <taxon>Helotiales</taxon>
        <taxon>Mollisiaceae</taxon>
        <taxon>Phialocephala</taxon>
        <taxon>Phialocephala fortinii species complex</taxon>
    </lineage>
</organism>
<keyword evidence="3" id="KW-1185">Reference proteome</keyword>